<organism evidence="2 3">
    <name type="scientific">Flaviaesturariibacter flavus</name>
    <dbReference type="NCBI Taxonomy" id="2502780"/>
    <lineage>
        <taxon>Bacteria</taxon>
        <taxon>Pseudomonadati</taxon>
        <taxon>Bacteroidota</taxon>
        <taxon>Chitinophagia</taxon>
        <taxon>Chitinophagales</taxon>
        <taxon>Chitinophagaceae</taxon>
        <taxon>Flaviaestuariibacter</taxon>
    </lineage>
</organism>
<accession>A0A4R1B9A4</accession>
<evidence type="ECO:0000313" key="2">
    <source>
        <dbReference type="EMBL" id="TCJ13399.1"/>
    </source>
</evidence>
<dbReference type="AlphaFoldDB" id="A0A4R1B9A4"/>
<dbReference type="RefSeq" id="WP_131450055.1">
    <property type="nucleotide sequence ID" value="NZ_SJZI01000046.1"/>
</dbReference>
<keyword evidence="3" id="KW-1185">Reference proteome</keyword>
<sequence>MKRSSISPMGALHPLLFFVLVYGISLVMALFVCRSVYAAVNGSDSAGTSAGPGAPGTTAVAYR</sequence>
<evidence type="ECO:0000313" key="3">
    <source>
        <dbReference type="Proteomes" id="UP000295334"/>
    </source>
</evidence>
<comment type="caution">
    <text evidence="2">The sequence shown here is derived from an EMBL/GenBank/DDBJ whole genome shotgun (WGS) entry which is preliminary data.</text>
</comment>
<dbReference type="EMBL" id="SJZI01000046">
    <property type="protein sequence ID" value="TCJ13399.1"/>
    <property type="molecule type" value="Genomic_DNA"/>
</dbReference>
<proteinExistence type="predicted"/>
<feature type="region of interest" description="Disordered" evidence="1">
    <location>
        <begin position="43"/>
        <end position="63"/>
    </location>
</feature>
<protein>
    <submittedName>
        <fullName evidence="2">Uncharacterized protein</fullName>
    </submittedName>
</protein>
<dbReference type="OrthoDB" id="681029at2"/>
<reference evidence="2 3" key="1">
    <citation type="submission" date="2019-03" db="EMBL/GenBank/DDBJ databases">
        <authorList>
            <person name="Kim M.K.M."/>
        </authorList>
    </citation>
    <scope>NUCLEOTIDE SEQUENCE [LARGE SCALE GENOMIC DNA]</scope>
    <source>
        <strain evidence="2 3">17J68-12</strain>
    </source>
</reference>
<evidence type="ECO:0000256" key="1">
    <source>
        <dbReference type="SAM" id="MobiDB-lite"/>
    </source>
</evidence>
<name>A0A4R1B9A4_9BACT</name>
<dbReference type="Proteomes" id="UP000295334">
    <property type="component" value="Unassembled WGS sequence"/>
</dbReference>
<gene>
    <name evidence="2" type="ORF">EPD60_13505</name>
</gene>